<comment type="caution">
    <text evidence="7">The sequence shown here is derived from an EMBL/GenBank/DDBJ whole genome shotgun (WGS) entry which is preliminary data.</text>
</comment>
<organism evidence="7 8">
    <name type="scientific">Rotaria sordida</name>
    <dbReference type="NCBI Taxonomy" id="392033"/>
    <lineage>
        <taxon>Eukaryota</taxon>
        <taxon>Metazoa</taxon>
        <taxon>Spiralia</taxon>
        <taxon>Gnathifera</taxon>
        <taxon>Rotifera</taxon>
        <taxon>Eurotatoria</taxon>
        <taxon>Bdelloidea</taxon>
        <taxon>Philodinida</taxon>
        <taxon>Philodinidae</taxon>
        <taxon>Rotaria</taxon>
    </lineage>
</organism>
<comment type="subcellular location">
    <subcellularLocation>
        <location evidence="1">Membrane</location>
        <topology evidence="1">Single-pass membrane protein</topology>
    </subcellularLocation>
</comment>
<evidence type="ECO:0000313" key="8">
    <source>
        <dbReference type="Proteomes" id="UP000663870"/>
    </source>
</evidence>
<evidence type="ECO:0000313" key="7">
    <source>
        <dbReference type="EMBL" id="CAF0964945.1"/>
    </source>
</evidence>
<evidence type="ECO:0000256" key="1">
    <source>
        <dbReference type="ARBA" id="ARBA00004167"/>
    </source>
</evidence>
<evidence type="ECO:0000256" key="5">
    <source>
        <dbReference type="ARBA" id="ARBA00023136"/>
    </source>
</evidence>
<reference evidence="7" key="1">
    <citation type="submission" date="2021-02" db="EMBL/GenBank/DDBJ databases">
        <authorList>
            <person name="Nowell W R."/>
        </authorList>
    </citation>
    <scope>NUCLEOTIDE SEQUENCE</scope>
</reference>
<dbReference type="EMBL" id="CAJNOL010000254">
    <property type="protein sequence ID" value="CAF0964945.1"/>
    <property type="molecule type" value="Genomic_DNA"/>
</dbReference>
<keyword evidence="3 6" id="KW-0812">Transmembrane</keyword>
<evidence type="ECO:0000256" key="3">
    <source>
        <dbReference type="ARBA" id="ARBA00022692"/>
    </source>
</evidence>
<gene>
    <name evidence="7" type="ORF">JXQ802_LOCUS12368</name>
</gene>
<dbReference type="AlphaFoldDB" id="A0A814EDJ2"/>
<evidence type="ECO:0000256" key="2">
    <source>
        <dbReference type="ARBA" id="ARBA00008578"/>
    </source>
</evidence>
<evidence type="ECO:0000256" key="4">
    <source>
        <dbReference type="ARBA" id="ARBA00022989"/>
    </source>
</evidence>
<proteinExistence type="inferred from homology"/>
<dbReference type="GO" id="GO:0016020">
    <property type="term" value="C:membrane"/>
    <property type="evidence" value="ECO:0007669"/>
    <property type="project" value="UniProtKB-SubCell"/>
</dbReference>
<keyword evidence="4 6" id="KW-1133">Transmembrane helix</keyword>
<dbReference type="Proteomes" id="UP000663870">
    <property type="component" value="Unassembled WGS sequence"/>
</dbReference>
<comment type="similarity">
    <text evidence="2">Belongs to the SMIM7 family.</text>
</comment>
<name>A0A814EDJ2_9BILA</name>
<feature type="transmembrane region" description="Helical" evidence="6">
    <location>
        <begin position="66"/>
        <end position="86"/>
    </location>
</feature>
<evidence type="ECO:0000256" key="6">
    <source>
        <dbReference type="SAM" id="Phobius"/>
    </source>
</evidence>
<keyword evidence="5 6" id="KW-0472">Membrane</keyword>
<keyword evidence="8" id="KW-1185">Reference proteome</keyword>
<protein>
    <submittedName>
        <fullName evidence="7">Uncharacterized protein</fullName>
    </submittedName>
</protein>
<dbReference type="PANTHER" id="PTHR28622">
    <property type="entry name" value="SMALL INTEGRAL MEMBRANE PROTEIN 7"/>
    <property type="match status" value="1"/>
</dbReference>
<dbReference type="InterPro" id="IPR037659">
    <property type="entry name" value="SMIM7"/>
</dbReference>
<dbReference type="PANTHER" id="PTHR28622:SF1">
    <property type="entry name" value="SMALL INTEGRAL MEMBRANE PROTEIN 7"/>
    <property type="match status" value="1"/>
</dbReference>
<accession>A0A814EDJ2</accession>
<sequence>MISTIIIIFTLLINASAIINIKLKRKEVGFIVENPSVGLGLSSKSIPPHEQFNCDKVREFLISLQYFRIFIGLWNILIIFAMFTIFSY</sequence>